<comment type="caution">
    <text evidence="2">The sequence shown here is derived from an EMBL/GenBank/DDBJ whole genome shotgun (WGS) entry which is preliminary data.</text>
</comment>
<gene>
    <name evidence="3" type="ORF">FOL46_000973</name>
    <name evidence="2" type="ORF">FOZ61_008214</name>
</gene>
<protein>
    <submittedName>
        <fullName evidence="2">Uncharacterized protein</fullName>
    </submittedName>
</protein>
<dbReference type="EMBL" id="JABAHT010000053">
    <property type="protein sequence ID" value="KAF4667499.1"/>
    <property type="molecule type" value="Genomic_DNA"/>
</dbReference>
<dbReference type="OrthoDB" id="10375621at2759"/>
<evidence type="ECO:0000313" key="4">
    <source>
        <dbReference type="Proteomes" id="UP000570595"/>
    </source>
</evidence>
<dbReference type="EMBL" id="JABANN010000125">
    <property type="protein sequence ID" value="KAF4670189.1"/>
    <property type="molecule type" value="Genomic_DNA"/>
</dbReference>
<proteinExistence type="predicted"/>
<feature type="region of interest" description="Disordered" evidence="1">
    <location>
        <begin position="176"/>
        <end position="206"/>
    </location>
</feature>
<name>A0A7J6M7N4_PEROL</name>
<feature type="region of interest" description="Disordered" evidence="1">
    <location>
        <begin position="55"/>
        <end position="81"/>
    </location>
</feature>
<accession>A0A7J6M7N4</accession>
<reference evidence="4 5" key="1">
    <citation type="submission" date="2020-04" db="EMBL/GenBank/DDBJ databases">
        <title>Perkinsus olseni comparative genomics.</title>
        <authorList>
            <person name="Bogema D.R."/>
        </authorList>
    </citation>
    <scope>NUCLEOTIDE SEQUENCE [LARGE SCALE GENOMIC DNA]</scope>
    <source>
        <strain evidence="2">ATCC PRA-179</strain>
        <strain evidence="3">ATCC PRA-31</strain>
    </source>
</reference>
<evidence type="ECO:0000256" key="1">
    <source>
        <dbReference type="SAM" id="MobiDB-lite"/>
    </source>
</evidence>
<evidence type="ECO:0000313" key="5">
    <source>
        <dbReference type="Proteomes" id="UP000572268"/>
    </source>
</evidence>
<evidence type="ECO:0000313" key="3">
    <source>
        <dbReference type="EMBL" id="KAF4670189.1"/>
    </source>
</evidence>
<dbReference type="Proteomes" id="UP000570595">
    <property type="component" value="Unassembled WGS sequence"/>
</dbReference>
<evidence type="ECO:0000313" key="2">
    <source>
        <dbReference type="EMBL" id="KAF4667499.1"/>
    </source>
</evidence>
<sequence>MPNTTVYPPAHHITRGRHRELTTRDFRFETPPMSSRRARYIEAQMRSRTISRRPLMTGIPESLSPPRRKKSPVRDDSDLIDSCRGTPLHDMYLEAEQLLLGLVDSPDERSVMLKEALTRLVEAGAAELVRRAKFDEETKRQEESAERRKVREATRRAKEECLMGWSLMHGDSSVLAYTSSSSGGSNGHPRAQIRRSSRRQRARKAA</sequence>
<dbReference type="Proteomes" id="UP000572268">
    <property type="component" value="Unassembled WGS sequence"/>
</dbReference>
<feature type="compositionally biased region" description="Basic residues" evidence="1">
    <location>
        <begin position="191"/>
        <end position="206"/>
    </location>
</feature>
<organism evidence="2 4">
    <name type="scientific">Perkinsus olseni</name>
    <name type="common">Perkinsus atlanticus</name>
    <dbReference type="NCBI Taxonomy" id="32597"/>
    <lineage>
        <taxon>Eukaryota</taxon>
        <taxon>Sar</taxon>
        <taxon>Alveolata</taxon>
        <taxon>Perkinsozoa</taxon>
        <taxon>Perkinsea</taxon>
        <taxon>Perkinsida</taxon>
        <taxon>Perkinsidae</taxon>
        <taxon>Perkinsus</taxon>
    </lineage>
</organism>
<dbReference type="AlphaFoldDB" id="A0A7J6M7N4"/>